<keyword evidence="2" id="KW-1185">Reference proteome</keyword>
<accession>A0ACC2SX98</accession>
<gene>
    <name evidence="1" type="ORF">DSO57_1004698</name>
</gene>
<dbReference type="EMBL" id="QTSX02004272">
    <property type="protein sequence ID" value="KAJ9066935.1"/>
    <property type="molecule type" value="Genomic_DNA"/>
</dbReference>
<evidence type="ECO:0000313" key="2">
    <source>
        <dbReference type="Proteomes" id="UP001165960"/>
    </source>
</evidence>
<comment type="caution">
    <text evidence="1">The sequence shown here is derived from an EMBL/GenBank/DDBJ whole genome shotgun (WGS) entry which is preliminary data.</text>
</comment>
<reference evidence="1" key="1">
    <citation type="submission" date="2022-04" db="EMBL/GenBank/DDBJ databases">
        <title>Genome of the entomopathogenic fungus Entomophthora muscae.</title>
        <authorList>
            <person name="Elya C."/>
            <person name="Lovett B.R."/>
            <person name="Lee E."/>
            <person name="Macias A.M."/>
            <person name="Hajek A.E."/>
            <person name="De Bivort B.L."/>
            <person name="Kasson M.T."/>
            <person name="De Fine Licht H.H."/>
            <person name="Stajich J.E."/>
        </authorList>
    </citation>
    <scope>NUCLEOTIDE SEQUENCE</scope>
    <source>
        <strain evidence="1">Berkeley</strain>
    </source>
</reference>
<dbReference type="Proteomes" id="UP001165960">
    <property type="component" value="Unassembled WGS sequence"/>
</dbReference>
<proteinExistence type="predicted"/>
<protein>
    <submittedName>
        <fullName evidence="1">Uncharacterized protein</fullName>
    </submittedName>
</protein>
<organism evidence="1 2">
    <name type="scientific">Entomophthora muscae</name>
    <dbReference type="NCBI Taxonomy" id="34485"/>
    <lineage>
        <taxon>Eukaryota</taxon>
        <taxon>Fungi</taxon>
        <taxon>Fungi incertae sedis</taxon>
        <taxon>Zoopagomycota</taxon>
        <taxon>Entomophthoromycotina</taxon>
        <taxon>Entomophthoromycetes</taxon>
        <taxon>Entomophthorales</taxon>
        <taxon>Entomophthoraceae</taxon>
        <taxon>Entomophthora</taxon>
    </lineage>
</organism>
<name>A0ACC2SX98_9FUNG</name>
<sequence>MTPPLTLRPNRLQESVVANESTSTQTFGVMFITLAGLIDSMVPVSRPWAVLGKLLSYIVKLAPILWWALPAGPAGHLPASSQEPPTGWIPDTSSHSEDGQKLATKPATPKLGYWVPNPLSTYTPQHTRVSLNKDKLLDDSLV</sequence>
<evidence type="ECO:0000313" key="1">
    <source>
        <dbReference type="EMBL" id="KAJ9066935.1"/>
    </source>
</evidence>